<evidence type="ECO:0000313" key="2">
    <source>
        <dbReference type="EMBL" id="GAA3552484.1"/>
    </source>
</evidence>
<comment type="caution">
    <text evidence="2">The sequence shown here is derived from an EMBL/GenBank/DDBJ whole genome shotgun (WGS) entry which is preliminary data.</text>
</comment>
<dbReference type="Gene3D" id="3.40.50.1820">
    <property type="entry name" value="alpha/beta hydrolase"/>
    <property type="match status" value="1"/>
</dbReference>
<dbReference type="InterPro" id="IPR029058">
    <property type="entry name" value="AB_hydrolase_fold"/>
</dbReference>
<dbReference type="InterPro" id="IPR022742">
    <property type="entry name" value="Hydrolase_4"/>
</dbReference>
<dbReference type="SUPFAM" id="SSF53474">
    <property type="entry name" value="alpha/beta-Hydrolases"/>
    <property type="match status" value="1"/>
</dbReference>
<name>A0ABP6WJ89_9ACTN</name>
<proteinExistence type="predicted"/>
<feature type="domain" description="Serine aminopeptidase S33" evidence="1">
    <location>
        <begin position="58"/>
        <end position="145"/>
    </location>
</feature>
<accession>A0ABP6WJ89</accession>
<organism evidence="2 3">
    <name type="scientific">Nocardioides daeguensis</name>
    <dbReference type="NCBI Taxonomy" id="908359"/>
    <lineage>
        <taxon>Bacteria</taxon>
        <taxon>Bacillati</taxon>
        <taxon>Actinomycetota</taxon>
        <taxon>Actinomycetes</taxon>
        <taxon>Propionibacteriales</taxon>
        <taxon>Nocardioidaceae</taxon>
        <taxon>Nocardioides</taxon>
    </lineage>
</organism>
<gene>
    <name evidence="2" type="ORF">GCM10022263_44040</name>
</gene>
<dbReference type="PIRSF" id="PIRSF037442">
    <property type="entry name" value="UCP037442_abhydr"/>
    <property type="match status" value="1"/>
</dbReference>
<dbReference type="EMBL" id="BAABBB010000029">
    <property type="protein sequence ID" value="GAA3552484.1"/>
    <property type="molecule type" value="Genomic_DNA"/>
</dbReference>
<dbReference type="InterPro" id="IPR017208">
    <property type="entry name" value="UCP037442_abhydr"/>
</dbReference>
<keyword evidence="3" id="KW-1185">Reference proteome</keyword>
<evidence type="ECO:0000313" key="3">
    <source>
        <dbReference type="Proteomes" id="UP001500301"/>
    </source>
</evidence>
<dbReference type="Pfam" id="PF12146">
    <property type="entry name" value="Hydrolase_4"/>
    <property type="match status" value="1"/>
</dbReference>
<evidence type="ECO:0000259" key="1">
    <source>
        <dbReference type="Pfam" id="PF12146"/>
    </source>
</evidence>
<dbReference type="Proteomes" id="UP001500301">
    <property type="component" value="Unassembled WGS sequence"/>
</dbReference>
<protein>
    <submittedName>
        <fullName evidence="2">Alpha/beta fold hydrolase</fullName>
    </submittedName>
</protein>
<reference evidence="3" key="1">
    <citation type="journal article" date="2019" name="Int. J. Syst. Evol. Microbiol.">
        <title>The Global Catalogue of Microorganisms (GCM) 10K type strain sequencing project: providing services to taxonomists for standard genome sequencing and annotation.</title>
        <authorList>
            <consortium name="The Broad Institute Genomics Platform"/>
            <consortium name="The Broad Institute Genome Sequencing Center for Infectious Disease"/>
            <person name="Wu L."/>
            <person name="Ma J."/>
        </authorList>
    </citation>
    <scope>NUCLEOTIDE SEQUENCE [LARGE SCALE GENOMIC DNA]</scope>
    <source>
        <strain evidence="3">JCM 17460</strain>
    </source>
</reference>
<dbReference type="GO" id="GO:0016787">
    <property type="term" value="F:hydrolase activity"/>
    <property type="evidence" value="ECO:0007669"/>
    <property type="project" value="UniProtKB-KW"/>
</dbReference>
<sequence length="310" mass="33732">MHVYDECPNVLAMTLYDGCYNDLSVAAASPQIAVEPAHFLADDGHQLRGTWFVPADAPIGAVIVAPAMATRSSYYTAFATWLAEAGFLALTYDYRGMGTVAELRAARDTSLLTWGGDAARALETLLERAEGLPVTYLGHSMGAQLLPFVRHDLVSRIVMVSTGVGSWRFNRPRIKVPAWLMFRVVAPVTTRLVGYYPGGALRMTGDLPTGAMRQWARWCLAADYFAVDVPDIHARFAAITAPLTSVHFTDDELLAEPAMSAMEALFTGTAVDVRRLAPADLGADRVGHHGLFRARLRPAWNELVAPLLAT</sequence>
<keyword evidence="2" id="KW-0378">Hydrolase</keyword>